<evidence type="ECO:0000313" key="5">
    <source>
        <dbReference type="Proteomes" id="UP000293142"/>
    </source>
</evidence>
<comment type="caution">
    <text evidence="4">The sequence shown here is derived from an EMBL/GenBank/DDBJ whole genome shotgun (WGS) entry which is preliminary data.</text>
</comment>
<dbReference type="Gene3D" id="2.20.25.110">
    <property type="entry name" value="S-adenosyl-L-methionine-dependent methyltransferases"/>
    <property type="match status" value="1"/>
</dbReference>
<dbReference type="SUPFAM" id="SSF53335">
    <property type="entry name" value="S-adenosyl-L-methionine-dependent methyltransferases"/>
    <property type="match status" value="1"/>
</dbReference>
<gene>
    <name evidence="4" type="ORF">EYB31_23515</name>
</gene>
<evidence type="ECO:0000313" key="4">
    <source>
        <dbReference type="EMBL" id="TBL75372.1"/>
    </source>
</evidence>
<protein>
    <submittedName>
        <fullName evidence="4">Class I SAM-dependent methyltransferase</fullName>
    </submittedName>
</protein>
<feature type="domain" description="Methyltransferase" evidence="3">
    <location>
        <begin position="39"/>
        <end position="142"/>
    </location>
</feature>
<keyword evidence="2 4" id="KW-0808">Transferase</keyword>
<dbReference type="GO" id="GO:0032259">
    <property type="term" value="P:methylation"/>
    <property type="evidence" value="ECO:0007669"/>
    <property type="project" value="UniProtKB-KW"/>
</dbReference>
<dbReference type="Pfam" id="PF13649">
    <property type="entry name" value="Methyltransf_25"/>
    <property type="match status" value="1"/>
</dbReference>
<dbReference type="GO" id="GO:0008168">
    <property type="term" value="F:methyltransferase activity"/>
    <property type="evidence" value="ECO:0007669"/>
    <property type="project" value="UniProtKB-KW"/>
</dbReference>
<reference evidence="4 5" key="1">
    <citation type="submission" date="2019-02" db="EMBL/GenBank/DDBJ databases">
        <title>Paenibacillus sp. nov., isolated from surface-sterilized tissue of Thalictrum simplex L.</title>
        <authorList>
            <person name="Tuo L."/>
        </authorList>
    </citation>
    <scope>NUCLEOTIDE SEQUENCE [LARGE SCALE GENOMIC DNA]</scope>
    <source>
        <strain evidence="4 5">N2SHLJ1</strain>
    </source>
</reference>
<dbReference type="AlphaFoldDB" id="A0A4Q9DP33"/>
<accession>A0A4Q9DP33</accession>
<sequence>MAYEQFAFHYDRLMEDMPYPEWVEFAQKCWSKYGRPATVVDLGCGTGTISLRLAELGMKVTGIDLSEEMLSIAAQKADLLRSEKVLPAESSLFWLQQDMREWEIPEQVDAVISFCDCLNYLLEEEEVEAAIHRAYDALKPGGVFLFDVHTPGQLIAYAENQPFMLNDDDIAYIWTCDFDASRCEIEHALTIFIQEPQAGRADEIAGGDKFRRIEEQHVQRAYPLHWLKQTLQGAGFSEVDVYADFTFSSPNDESQRAFFAAVKR</sequence>
<keyword evidence="5" id="KW-1185">Reference proteome</keyword>
<dbReference type="EMBL" id="SIRE01000017">
    <property type="protein sequence ID" value="TBL75372.1"/>
    <property type="molecule type" value="Genomic_DNA"/>
</dbReference>
<dbReference type="RefSeq" id="WP_131015862.1">
    <property type="nucleotide sequence ID" value="NZ_SIRE01000017.1"/>
</dbReference>
<dbReference type="OrthoDB" id="9811589at2"/>
<dbReference type="PANTHER" id="PTHR43861:SF1">
    <property type="entry name" value="TRANS-ACONITATE 2-METHYLTRANSFERASE"/>
    <property type="match status" value="1"/>
</dbReference>
<evidence type="ECO:0000256" key="1">
    <source>
        <dbReference type="ARBA" id="ARBA00022603"/>
    </source>
</evidence>
<dbReference type="InterPro" id="IPR041698">
    <property type="entry name" value="Methyltransf_25"/>
</dbReference>
<dbReference type="Gene3D" id="3.40.50.150">
    <property type="entry name" value="Vaccinia Virus protein VP39"/>
    <property type="match status" value="1"/>
</dbReference>
<dbReference type="InterPro" id="IPR029063">
    <property type="entry name" value="SAM-dependent_MTases_sf"/>
</dbReference>
<evidence type="ECO:0000256" key="2">
    <source>
        <dbReference type="ARBA" id="ARBA00022679"/>
    </source>
</evidence>
<dbReference type="CDD" id="cd02440">
    <property type="entry name" value="AdoMet_MTases"/>
    <property type="match status" value="1"/>
</dbReference>
<proteinExistence type="predicted"/>
<keyword evidence="1 4" id="KW-0489">Methyltransferase</keyword>
<organism evidence="4 5">
    <name type="scientific">Paenibacillus thalictri</name>
    <dbReference type="NCBI Taxonomy" id="2527873"/>
    <lineage>
        <taxon>Bacteria</taxon>
        <taxon>Bacillati</taxon>
        <taxon>Bacillota</taxon>
        <taxon>Bacilli</taxon>
        <taxon>Bacillales</taxon>
        <taxon>Paenibacillaceae</taxon>
        <taxon>Paenibacillus</taxon>
    </lineage>
</organism>
<dbReference type="Proteomes" id="UP000293142">
    <property type="component" value="Unassembled WGS sequence"/>
</dbReference>
<name>A0A4Q9DP33_9BACL</name>
<evidence type="ECO:0000259" key="3">
    <source>
        <dbReference type="Pfam" id="PF13649"/>
    </source>
</evidence>
<dbReference type="PANTHER" id="PTHR43861">
    <property type="entry name" value="TRANS-ACONITATE 2-METHYLTRANSFERASE-RELATED"/>
    <property type="match status" value="1"/>
</dbReference>